<proteinExistence type="predicted"/>
<feature type="compositionally biased region" description="Basic and acidic residues" evidence="1">
    <location>
        <begin position="55"/>
        <end position="72"/>
    </location>
</feature>
<feature type="compositionally biased region" description="Basic and acidic residues" evidence="1">
    <location>
        <begin position="192"/>
        <end position="204"/>
    </location>
</feature>
<organism evidence="2 3">
    <name type="scientific">Corchorus olitorius</name>
    <dbReference type="NCBI Taxonomy" id="93759"/>
    <lineage>
        <taxon>Eukaryota</taxon>
        <taxon>Viridiplantae</taxon>
        <taxon>Streptophyta</taxon>
        <taxon>Embryophyta</taxon>
        <taxon>Tracheophyta</taxon>
        <taxon>Spermatophyta</taxon>
        <taxon>Magnoliopsida</taxon>
        <taxon>eudicotyledons</taxon>
        <taxon>Gunneridae</taxon>
        <taxon>Pentapetalae</taxon>
        <taxon>rosids</taxon>
        <taxon>malvids</taxon>
        <taxon>Malvales</taxon>
        <taxon>Malvaceae</taxon>
        <taxon>Grewioideae</taxon>
        <taxon>Apeibeae</taxon>
        <taxon>Corchorus</taxon>
    </lineage>
</organism>
<feature type="compositionally biased region" description="Polar residues" evidence="1">
    <location>
        <begin position="88"/>
        <end position="114"/>
    </location>
</feature>
<feature type="region of interest" description="Disordered" evidence="1">
    <location>
        <begin position="278"/>
        <end position="303"/>
    </location>
</feature>
<keyword evidence="2" id="KW-0396">Initiation factor</keyword>
<dbReference type="Proteomes" id="UP000187203">
    <property type="component" value="Unassembled WGS sequence"/>
</dbReference>
<name>A0A1R3IHK8_9ROSI</name>
<dbReference type="GO" id="GO:0003729">
    <property type="term" value="F:mRNA binding"/>
    <property type="evidence" value="ECO:0007669"/>
    <property type="project" value="TreeGrafter"/>
</dbReference>
<keyword evidence="3" id="KW-1185">Reference proteome</keyword>
<dbReference type="PANTHER" id="PTHR32091:SF24">
    <property type="entry name" value="DUF4005 DOMAIN-CONTAINING PROTEIN"/>
    <property type="match status" value="1"/>
</dbReference>
<dbReference type="AlphaFoldDB" id="A0A1R3IHK8"/>
<protein>
    <submittedName>
        <fullName evidence="2">Plant specific eukaryotic initiation factor 4B</fullName>
    </submittedName>
</protein>
<dbReference type="InterPro" id="IPR010433">
    <property type="entry name" value="EIF-4B_pln"/>
</dbReference>
<dbReference type="Pfam" id="PF06273">
    <property type="entry name" value="eIF-4B"/>
    <property type="match status" value="1"/>
</dbReference>
<keyword evidence="2" id="KW-0648">Protein biosynthesis</keyword>
<feature type="region of interest" description="Disordered" evidence="1">
    <location>
        <begin position="191"/>
        <end position="227"/>
    </location>
</feature>
<evidence type="ECO:0000256" key="1">
    <source>
        <dbReference type="SAM" id="MobiDB-lite"/>
    </source>
</evidence>
<feature type="region of interest" description="Disordered" evidence="1">
    <location>
        <begin position="1"/>
        <end position="114"/>
    </location>
</feature>
<sequence>MLGRESKNGSVFSWADEVEREEKEEAAAAAAAGGFDQAQLQQPRQKKPNPFGSARPREVVLQEKGIDWRKLDQQSPLRHGSRNEKLQKQSNSQSETTVLNNKEQNTPPRFGTTPQIQSPILVIPPLRYPPKFVAGVLYEQWVSVKEDRFHTKHEKEKRFHEERKSHSVKSESAMCGNTRITAVTESVQKGRRNVEDCGTRKEGSDSTNSLRLPLANKNIGIGPSQSQVQNKRMSGKVKQPIGIQNATAFQVKEKSRTMEDKWQNITRNAQDYLSVKQVDNGGTGRDRAHGKIKGNLGRNNNKSFHNKQFKLKTSN</sequence>
<accession>A0A1R3IHK8</accession>
<comment type="caution">
    <text evidence="2">The sequence shown here is derived from an EMBL/GenBank/DDBJ whole genome shotgun (WGS) entry which is preliminary data.</text>
</comment>
<gene>
    <name evidence="2" type="ORF">COLO4_23263</name>
</gene>
<dbReference type="OrthoDB" id="985902at2759"/>
<reference evidence="3" key="1">
    <citation type="submission" date="2013-09" db="EMBL/GenBank/DDBJ databases">
        <title>Corchorus olitorius genome sequencing.</title>
        <authorList>
            <person name="Alam M."/>
            <person name="Haque M.S."/>
            <person name="Islam M.S."/>
            <person name="Emdad E.M."/>
            <person name="Islam M.M."/>
            <person name="Ahmed B."/>
            <person name="Halim A."/>
            <person name="Hossen Q.M.M."/>
            <person name="Hossain M.Z."/>
            <person name="Ahmed R."/>
            <person name="Khan M.M."/>
            <person name="Islam R."/>
            <person name="Rashid M.M."/>
            <person name="Khan S.A."/>
            <person name="Rahman M.S."/>
            <person name="Alam M."/>
            <person name="Yahiya A.S."/>
            <person name="Khan M.S."/>
            <person name="Azam M.S."/>
            <person name="Haque T."/>
            <person name="Lashkar M.Z.H."/>
            <person name="Akhand A.I."/>
            <person name="Morshed G."/>
            <person name="Roy S."/>
            <person name="Uddin K.S."/>
            <person name="Rabeya T."/>
            <person name="Hossain A.S."/>
            <person name="Chowdhury A."/>
            <person name="Snigdha A.R."/>
            <person name="Mortoza M.S."/>
            <person name="Matin S.A."/>
            <person name="Hoque S.M.E."/>
            <person name="Islam M.K."/>
            <person name="Roy D.K."/>
            <person name="Haider R."/>
            <person name="Moosa M.M."/>
            <person name="Elias S.M."/>
            <person name="Hasan A.M."/>
            <person name="Jahan S."/>
            <person name="Shafiuddin M."/>
            <person name="Mahmood N."/>
            <person name="Shommy N.S."/>
        </authorList>
    </citation>
    <scope>NUCLEOTIDE SEQUENCE [LARGE SCALE GENOMIC DNA]</scope>
    <source>
        <strain evidence="3">cv. O-4</strain>
    </source>
</reference>
<dbReference type="EMBL" id="AWUE01018177">
    <property type="protein sequence ID" value="OMO82064.1"/>
    <property type="molecule type" value="Genomic_DNA"/>
</dbReference>
<evidence type="ECO:0000313" key="3">
    <source>
        <dbReference type="Proteomes" id="UP000187203"/>
    </source>
</evidence>
<dbReference type="GO" id="GO:0003743">
    <property type="term" value="F:translation initiation factor activity"/>
    <property type="evidence" value="ECO:0007669"/>
    <property type="project" value="UniProtKB-KW"/>
</dbReference>
<dbReference type="PANTHER" id="PTHR32091">
    <property type="entry name" value="EUKARYOTIC TRANSLATION INITIATION FACTOR 4B"/>
    <property type="match status" value="1"/>
</dbReference>
<evidence type="ECO:0000313" key="2">
    <source>
        <dbReference type="EMBL" id="OMO82064.1"/>
    </source>
</evidence>